<evidence type="ECO:0000313" key="2">
    <source>
        <dbReference type="EMBL" id="TDG01884.1"/>
    </source>
</evidence>
<dbReference type="RefSeq" id="WP_133191067.1">
    <property type="nucleotide sequence ID" value="NZ_SMOD01000098.1"/>
</dbReference>
<gene>
    <name evidence="2" type="ORF">E1N52_42660</name>
</gene>
<evidence type="ECO:0000259" key="1">
    <source>
        <dbReference type="Pfam" id="PF13401"/>
    </source>
</evidence>
<dbReference type="OrthoDB" id="8903747at2"/>
<dbReference type="InterPro" id="IPR049945">
    <property type="entry name" value="AAA_22"/>
</dbReference>
<protein>
    <submittedName>
        <fullName evidence="2">ATP-binding protein</fullName>
    </submittedName>
</protein>
<dbReference type="Pfam" id="PF13401">
    <property type="entry name" value="AAA_22"/>
    <property type="match status" value="1"/>
</dbReference>
<organism evidence="2 3">
    <name type="scientific">Paraburkholderia guartelaensis</name>
    <dbReference type="NCBI Taxonomy" id="2546446"/>
    <lineage>
        <taxon>Bacteria</taxon>
        <taxon>Pseudomonadati</taxon>
        <taxon>Pseudomonadota</taxon>
        <taxon>Betaproteobacteria</taxon>
        <taxon>Burkholderiales</taxon>
        <taxon>Burkholderiaceae</taxon>
        <taxon>Paraburkholderia</taxon>
    </lineage>
</organism>
<comment type="caution">
    <text evidence="2">The sequence shown here is derived from an EMBL/GenBank/DDBJ whole genome shotgun (WGS) entry which is preliminary data.</text>
</comment>
<proteinExistence type="predicted"/>
<dbReference type="AlphaFoldDB" id="A0A4V2ZUP5"/>
<name>A0A4V2ZUP5_9BURK</name>
<sequence>MVERIAGWLDDQIDGATIFGPSRFGKSSAVDHWLQRLLSERHGGYVPLVIWSHTDSGCSQGVGRFYAHLLEASGHRLAQARRNPLERQIMLVERWIELAAQGGGRFLVLVIDEAQGMSQREWLWLVELHSLLEKQRVRLCVFSIASLQFFDEPLGMALAGGAHVAARFMLASEPFHGVRSIDELAYVMRGYDDGSEWPPGSGRSFTAGLAPRPWAGGFRMEHQADRLMQAMNETLPSHYAGPTDFPMKTVTQACRHVLLHIASGGNVETGTSPEAWCLAVENCGHRTLMALVSATAALRGASRREASHA</sequence>
<accession>A0A4V2ZUP5</accession>
<dbReference type="GO" id="GO:0005524">
    <property type="term" value="F:ATP binding"/>
    <property type="evidence" value="ECO:0007669"/>
    <property type="project" value="UniProtKB-KW"/>
</dbReference>
<dbReference type="Proteomes" id="UP000295606">
    <property type="component" value="Unassembled WGS sequence"/>
</dbReference>
<keyword evidence="2" id="KW-0067">ATP-binding</keyword>
<feature type="domain" description="ORC1/DEAH AAA+ ATPase" evidence="1">
    <location>
        <begin position="17"/>
        <end position="137"/>
    </location>
</feature>
<evidence type="ECO:0000313" key="3">
    <source>
        <dbReference type="Proteomes" id="UP000295606"/>
    </source>
</evidence>
<reference evidence="2 3" key="1">
    <citation type="submission" date="2019-03" db="EMBL/GenBank/DDBJ databases">
        <title>Paraburkholderia sp. isolated from native Mimosa gymnas in Guartela State Park, Brazil.</title>
        <authorList>
            <person name="Paulitsch F."/>
            <person name="Hungria M."/>
            <person name="Delamuta J.R.M."/>
            <person name="Ribeiro R.A."/>
            <person name="Dall'Agnol R."/>
            <person name="Silva J.S.B."/>
        </authorList>
    </citation>
    <scope>NUCLEOTIDE SEQUENCE [LARGE SCALE GENOMIC DNA]</scope>
    <source>
        <strain evidence="2 3">CNPSo 3008</strain>
    </source>
</reference>
<dbReference type="GO" id="GO:0016887">
    <property type="term" value="F:ATP hydrolysis activity"/>
    <property type="evidence" value="ECO:0007669"/>
    <property type="project" value="InterPro"/>
</dbReference>
<dbReference type="EMBL" id="SMOD01000098">
    <property type="protein sequence ID" value="TDG01884.1"/>
    <property type="molecule type" value="Genomic_DNA"/>
</dbReference>
<keyword evidence="2" id="KW-0547">Nucleotide-binding</keyword>